<feature type="region of interest" description="Disordered" evidence="1">
    <location>
        <begin position="529"/>
        <end position="556"/>
    </location>
</feature>
<feature type="compositionally biased region" description="Low complexity" evidence="1">
    <location>
        <begin position="443"/>
        <end position="462"/>
    </location>
</feature>
<feature type="region of interest" description="Disordered" evidence="1">
    <location>
        <begin position="84"/>
        <end position="134"/>
    </location>
</feature>
<reference evidence="3" key="1">
    <citation type="journal article" date="2014" name="Genome Announc.">
        <title>Draft Genome Sequence of the Yeast Pseudozyma antarctica Type Strain JCM10317, a Producer of the Glycolipid Biosurfactants, Mannosylerythritol Lipids.</title>
        <authorList>
            <person name="Saika A."/>
            <person name="Koike H."/>
            <person name="Hori T."/>
            <person name="Fukuoka T."/>
            <person name="Sato S."/>
            <person name="Habe H."/>
            <person name="Kitamoto D."/>
            <person name="Morita T."/>
        </authorList>
    </citation>
    <scope>NUCLEOTIDE SEQUENCE [LARGE SCALE GENOMIC DNA]</scope>
    <source>
        <strain evidence="3">JCM 10317</strain>
    </source>
</reference>
<organism evidence="2 3">
    <name type="scientific">Pseudozyma antarctica</name>
    <name type="common">Yeast</name>
    <name type="synonym">Candida antarctica</name>
    <dbReference type="NCBI Taxonomy" id="84753"/>
    <lineage>
        <taxon>Eukaryota</taxon>
        <taxon>Fungi</taxon>
        <taxon>Dikarya</taxon>
        <taxon>Basidiomycota</taxon>
        <taxon>Ustilaginomycotina</taxon>
        <taxon>Ustilaginomycetes</taxon>
        <taxon>Ustilaginales</taxon>
        <taxon>Ustilaginaceae</taxon>
        <taxon>Moesziomyces</taxon>
    </lineage>
</organism>
<evidence type="ECO:0000256" key="1">
    <source>
        <dbReference type="SAM" id="MobiDB-lite"/>
    </source>
</evidence>
<feature type="region of interest" description="Disordered" evidence="1">
    <location>
        <begin position="341"/>
        <end position="373"/>
    </location>
</feature>
<dbReference type="AlphaFoldDB" id="A0A081CGC7"/>
<proteinExistence type="predicted"/>
<keyword evidence="3" id="KW-1185">Reference proteome</keyword>
<gene>
    <name evidence="2" type="ORF">PAN0_010c3943</name>
</gene>
<sequence>MEELTAVSSADAGGIGGAALHLLTNIASHLKASCLDPLPHHGSRQGRSQISASARVTNPLLPPSVSIVQVPVAASSSSVVAHQHAMSAPIPQPIQDSAMTPDESMRDDSSARKYNKTSHLQKRSQQEPYAVDPAASASAAQIAASVDAGQPYDPVAEYRRGRALTADNLERIPNADQLAPGIRLPGRVIDPHGADTDMQTSSDADEGAQSLETGHTSVGAFGEGGAPVPGVPPELDPRTPSFRPHSPGEASVFSVAVQPPASPKASILEPSEPASPFVESTPSRSATDRYGVPVSSASATAGSSSYSVSARGSSPPLSAGYSASEAFNSAMRLGPGPSMLGRNVASVAPSEAGSVSSTGTGGGPGSTGTADDQEVALRAAYIERQRMRERELMGGEAGVGGTTIPTFALPARGTTPLAFAPGLSARLGGGPTGSPAFDNVSRAGSTAATTGTSTPPLSPTGSEIPYAVASPSRRGSVDSTETLGSMRAPPSVQGFELGSGIESRRMSRGGSSAGFADAAYDTGRRGSEGAFISNAMDEDVQESAPAPSLHTEPEAL</sequence>
<feature type="region of interest" description="Disordered" evidence="1">
    <location>
        <begin position="429"/>
        <end position="496"/>
    </location>
</feature>
<dbReference type="RefSeq" id="XP_014655885.1">
    <property type="nucleotide sequence ID" value="XM_014800399.1"/>
</dbReference>
<feature type="compositionally biased region" description="Low complexity" evidence="1">
    <location>
        <begin position="291"/>
        <end position="316"/>
    </location>
</feature>
<feature type="compositionally biased region" description="Basic residues" evidence="1">
    <location>
        <begin position="113"/>
        <end position="122"/>
    </location>
</feature>
<accession>A0A081CGC7</accession>
<dbReference type="EMBL" id="DF830077">
    <property type="protein sequence ID" value="GAK65723.1"/>
    <property type="molecule type" value="Genomic_DNA"/>
</dbReference>
<feature type="region of interest" description="Disordered" evidence="1">
    <location>
        <begin position="262"/>
        <end position="321"/>
    </location>
</feature>
<name>A0A081CGC7_PSEA2</name>
<feature type="region of interest" description="Disordered" evidence="1">
    <location>
        <begin position="176"/>
        <end position="249"/>
    </location>
</feature>
<evidence type="ECO:0000313" key="2">
    <source>
        <dbReference type="EMBL" id="GAK65723.1"/>
    </source>
</evidence>
<evidence type="ECO:0000313" key="3">
    <source>
        <dbReference type="Proteomes" id="UP000053758"/>
    </source>
</evidence>
<dbReference type="HOGENOM" id="CLU_576454_0_0_1"/>
<dbReference type="GeneID" id="26304758"/>
<protein>
    <submittedName>
        <fullName evidence="2">Uncharacterized protein</fullName>
    </submittedName>
</protein>
<dbReference type="Proteomes" id="UP000053758">
    <property type="component" value="Unassembled WGS sequence"/>
</dbReference>